<reference evidence="1 2" key="1">
    <citation type="submission" date="2020-08" db="EMBL/GenBank/DDBJ databases">
        <title>Genomic Encyclopedia of Type Strains, Phase IV (KMG-V): Genome sequencing to study the core and pangenomes of soil and plant-associated prokaryotes.</title>
        <authorList>
            <person name="Whitman W."/>
        </authorList>
    </citation>
    <scope>NUCLEOTIDE SEQUENCE [LARGE SCALE GENOMIC DNA]</scope>
    <source>
        <strain evidence="1 2">SEMIA 492</strain>
    </source>
</reference>
<accession>A0A7W6ZYQ9</accession>
<proteinExistence type="predicted"/>
<evidence type="ECO:0000313" key="2">
    <source>
        <dbReference type="Proteomes" id="UP000543836"/>
    </source>
</evidence>
<organism evidence="1 2">
    <name type="scientific">Rhizobium leucaenae</name>
    <dbReference type="NCBI Taxonomy" id="29450"/>
    <lineage>
        <taxon>Bacteria</taxon>
        <taxon>Pseudomonadati</taxon>
        <taxon>Pseudomonadota</taxon>
        <taxon>Alphaproteobacteria</taxon>
        <taxon>Hyphomicrobiales</taxon>
        <taxon>Rhizobiaceae</taxon>
        <taxon>Rhizobium/Agrobacterium group</taxon>
        <taxon>Rhizobium</taxon>
    </lineage>
</organism>
<dbReference type="AlphaFoldDB" id="A0A7W6ZYQ9"/>
<dbReference type="SUPFAM" id="SSF52467">
    <property type="entry name" value="DHS-like NAD/FAD-binding domain"/>
    <property type="match status" value="1"/>
</dbReference>
<dbReference type="OrthoDB" id="7357874at2"/>
<dbReference type="EMBL" id="JACIIG010000015">
    <property type="protein sequence ID" value="MBB4570687.1"/>
    <property type="molecule type" value="Genomic_DNA"/>
</dbReference>
<evidence type="ECO:0000313" key="1">
    <source>
        <dbReference type="EMBL" id="MBB4570687.1"/>
    </source>
</evidence>
<dbReference type="GeneID" id="32526536"/>
<sequence>MSACDCAFCRNEIEFALPPDFLDRLVAGRCVIFAGAGISTENRTHCKTTFYEKIQTEMGVSDSGLDFPSLMTQYCGRVDGRINLIKKIRERIEYFRSFRGFYVPMTRFHRALRPLYMIEDVITTNWDDFFEEESGLRPFVYDQDLPFIESSPRRLIKIHGSISNAGSIVATKDDYKKALLRLEKGALGAYLETLLSTKTIVYIGYSLKDSNYLSIIKSLNKIMGKFSRSSYFVSPNIDYDYLKSTNLSLIPIETDGSFFLEQLRLHINQKLCNHQQIIDDVRFDFCEDFLPYVNEAHHRAADIFIETRKPIMTLVLSYQDGLQDALMRITDTRSSGEYYNSERVRYLLHAYEKKVETYVSESNYWDACYCRGYQNGLMLLLATGEDGVPPLVDLCFADNIDTIPKALRLARKRIPSSVLEEIERITAEVGEGLIPEHIPYV</sequence>
<dbReference type="Proteomes" id="UP000543836">
    <property type="component" value="Unassembled WGS sequence"/>
</dbReference>
<dbReference type="RefSeq" id="WP_081670401.1">
    <property type="nucleotide sequence ID" value="NZ_JACIIG010000015.1"/>
</dbReference>
<gene>
    <name evidence="1" type="ORF">GGE60_004834</name>
</gene>
<dbReference type="InterPro" id="IPR029035">
    <property type="entry name" value="DHS-like_NAD/FAD-binding_dom"/>
</dbReference>
<dbReference type="Pfam" id="PF13289">
    <property type="entry name" value="SIR2_2"/>
    <property type="match status" value="1"/>
</dbReference>
<keyword evidence="2" id="KW-1185">Reference proteome</keyword>
<protein>
    <submittedName>
        <fullName evidence="1">NAD-dependent SIR2 family protein deacetylase</fullName>
    </submittedName>
</protein>
<name>A0A7W6ZYQ9_9HYPH</name>
<comment type="caution">
    <text evidence="1">The sequence shown here is derived from an EMBL/GenBank/DDBJ whole genome shotgun (WGS) entry which is preliminary data.</text>
</comment>